<dbReference type="Pfam" id="PF01028">
    <property type="entry name" value="Topoisom_I"/>
    <property type="match status" value="1"/>
</dbReference>
<dbReference type="PROSITE" id="PS52038">
    <property type="entry name" value="TOPO_IB_2"/>
    <property type="match status" value="1"/>
</dbReference>
<name>A0A9X1FUP7_9RHOB</name>
<evidence type="ECO:0000313" key="3">
    <source>
        <dbReference type="EMBL" id="MBW4707455.1"/>
    </source>
</evidence>
<evidence type="ECO:0000259" key="1">
    <source>
        <dbReference type="Pfam" id="PF01028"/>
    </source>
</evidence>
<comment type="caution">
    <text evidence="3">The sequence shown here is derived from an EMBL/GenBank/DDBJ whole genome shotgun (WGS) entry which is preliminary data.</text>
</comment>
<dbReference type="RefSeq" id="WP_219500335.1">
    <property type="nucleotide sequence ID" value="NZ_JAHXDN010000002.1"/>
</dbReference>
<gene>
    <name evidence="3" type="ORF">KX928_06615</name>
</gene>
<dbReference type="Pfam" id="PF21338">
    <property type="entry name" value="Top1B_N_bact"/>
    <property type="match status" value="1"/>
</dbReference>
<dbReference type="GO" id="GO:0003677">
    <property type="term" value="F:DNA binding"/>
    <property type="evidence" value="ECO:0007669"/>
    <property type="project" value="InterPro"/>
</dbReference>
<feature type="domain" description="DNA topoisomerase I catalytic core eukaryotic-type" evidence="1">
    <location>
        <begin position="84"/>
        <end position="248"/>
    </location>
</feature>
<proteinExistence type="predicted"/>
<dbReference type="EMBL" id="JAHXDN010000002">
    <property type="protein sequence ID" value="MBW4707455.1"/>
    <property type="molecule type" value="Genomic_DNA"/>
</dbReference>
<dbReference type="AlphaFoldDB" id="A0A9X1FUP7"/>
<feature type="domain" description="DNA topoisomerase IB N-terminal" evidence="2">
    <location>
        <begin position="21"/>
        <end position="69"/>
    </location>
</feature>
<evidence type="ECO:0000313" key="4">
    <source>
        <dbReference type="Proteomes" id="UP001138661"/>
    </source>
</evidence>
<sequence length="325" mass="35716">MSLTYYPDSMPGIRRHRRGRGFTYVAPDNTRIDCATERARIAALAIPPAYDDVWISPIENSHLLATGRDARSRKQYRYHPEWSAEKSATKFSQLVEFGRSLPALRRKIAAGLRGEAGDSALAIAAVLALMDRASLRVGNPVYTRENGSYGATTLKSKHLSITDGTIRLSYTAKGGQPVRKKLNGSALQRALQRCRHLPGKNLITWLDDTGTPQKVRSDEVNAWIEDICGEGMTAKSFRTWNGSVAAFNAACAQGPVTIKDVTETAAEELHNSPTIARNSYIHPQVLELAQMPDAERHAKLDGLDDVENALFRAGEGRLLAYLQSG</sequence>
<keyword evidence="4" id="KW-1185">Reference proteome</keyword>
<evidence type="ECO:0000259" key="2">
    <source>
        <dbReference type="Pfam" id="PF21338"/>
    </source>
</evidence>
<protein>
    <submittedName>
        <fullName evidence="3">DNA topoisomerase IB</fullName>
    </submittedName>
</protein>
<dbReference type="GO" id="GO:0006265">
    <property type="term" value="P:DNA topological change"/>
    <property type="evidence" value="ECO:0007669"/>
    <property type="project" value="InterPro"/>
</dbReference>
<dbReference type="InterPro" id="IPR013500">
    <property type="entry name" value="TopoI_cat_euk"/>
</dbReference>
<reference evidence="3" key="1">
    <citation type="submission" date="2021-07" db="EMBL/GenBank/DDBJ databases">
        <title>Roseobacter insulae sp. nov., isolated from a tidal flat.</title>
        <authorList>
            <person name="Park S."/>
            <person name="Yoon J.-H."/>
        </authorList>
    </citation>
    <scope>NUCLEOTIDE SEQUENCE</scope>
    <source>
        <strain evidence="3">YSTF-M11</strain>
    </source>
</reference>
<accession>A0A9X1FUP7</accession>
<dbReference type="Proteomes" id="UP001138661">
    <property type="component" value="Unassembled WGS sequence"/>
</dbReference>
<dbReference type="GO" id="GO:0003917">
    <property type="term" value="F:DNA topoisomerase type I (single strand cut, ATP-independent) activity"/>
    <property type="evidence" value="ECO:0007669"/>
    <property type="project" value="InterPro"/>
</dbReference>
<dbReference type="InterPro" id="IPR049331">
    <property type="entry name" value="Top1B_N_bact"/>
</dbReference>
<organism evidence="3 4">
    <name type="scientific">Roseobacter insulae</name>
    <dbReference type="NCBI Taxonomy" id="2859783"/>
    <lineage>
        <taxon>Bacteria</taxon>
        <taxon>Pseudomonadati</taxon>
        <taxon>Pseudomonadota</taxon>
        <taxon>Alphaproteobacteria</taxon>
        <taxon>Rhodobacterales</taxon>
        <taxon>Roseobacteraceae</taxon>
        <taxon>Roseobacter</taxon>
    </lineage>
</organism>